<dbReference type="SUPFAM" id="SSF46894">
    <property type="entry name" value="C-terminal effector domain of the bipartite response regulators"/>
    <property type="match status" value="1"/>
</dbReference>
<dbReference type="InterPro" id="IPR011006">
    <property type="entry name" value="CheY-like_superfamily"/>
</dbReference>
<organism evidence="5 6">
    <name type="scientific">Frondihabitans peucedani</name>
    <dbReference type="NCBI Taxonomy" id="598626"/>
    <lineage>
        <taxon>Bacteria</taxon>
        <taxon>Bacillati</taxon>
        <taxon>Actinomycetota</taxon>
        <taxon>Actinomycetes</taxon>
        <taxon>Micrococcales</taxon>
        <taxon>Microbacteriaceae</taxon>
        <taxon>Frondihabitans</taxon>
    </lineage>
</organism>
<dbReference type="Pfam" id="PF00072">
    <property type="entry name" value="Response_reg"/>
    <property type="match status" value="1"/>
</dbReference>
<dbReference type="InterPro" id="IPR036388">
    <property type="entry name" value="WH-like_DNA-bd_sf"/>
</dbReference>
<gene>
    <name evidence="5" type="ORF">GCM10022256_10200</name>
</gene>
<feature type="domain" description="Response regulatory" evidence="4">
    <location>
        <begin position="41"/>
        <end position="155"/>
    </location>
</feature>
<reference evidence="6" key="1">
    <citation type="journal article" date="2019" name="Int. J. Syst. Evol. Microbiol.">
        <title>The Global Catalogue of Microorganisms (GCM) 10K type strain sequencing project: providing services to taxonomists for standard genome sequencing and annotation.</title>
        <authorList>
            <consortium name="The Broad Institute Genomics Platform"/>
            <consortium name="The Broad Institute Genome Sequencing Center for Infectious Disease"/>
            <person name="Wu L."/>
            <person name="Ma J."/>
        </authorList>
    </citation>
    <scope>NUCLEOTIDE SEQUENCE [LARGE SCALE GENOMIC DNA]</scope>
    <source>
        <strain evidence="6">JCM 17442</strain>
    </source>
</reference>
<dbReference type="Proteomes" id="UP001501594">
    <property type="component" value="Unassembled WGS sequence"/>
</dbReference>
<keyword evidence="6" id="KW-1185">Reference proteome</keyword>
<sequence length="256" mass="26373">MPESTTDASFAPEPTGAGSPGAAPAAGASAATAAPAPRSVRVAIVDDHESVRLGVQAACQNEGFDVILTAAGVQEFVDNLAGREVDVVVLDLSLGDGSTVTENVKRVQATGSAVLVHSIADRVASVREALAAGAAGVIPKSSATKTVMAAVATVARGDVLNNLEWASAIDADRDFAKAQLGRREREILHLYASGLPLKLAAQQLGIGYSTAREYLDRIRVKYVEVGRPAPTKVDLLRRAVEDGILPGLDADGGDGR</sequence>
<evidence type="ECO:0000256" key="2">
    <source>
        <dbReference type="PROSITE-ProRule" id="PRU00169"/>
    </source>
</evidence>
<evidence type="ECO:0000259" key="4">
    <source>
        <dbReference type="PROSITE" id="PS50110"/>
    </source>
</evidence>
<evidence type="ECO:0000313" key="6">
    <source>
        <dbReference type="Proteomes" id="UP001501594"/>
    </source>
</evidence>
<keyword evidence="2" id="KW-0597">Phosphoprotein</keyword>
<comment type="caution">
    <text evidence="5">The sequence shown here is derived from an EMBL/GenBank/DDBJ whole genome shotgun (WGS) entry which is preliminary data.</text>
</comment>
<dbReference type="PROSITE" id="PS50110">
    <property type="entry name" value="RESPONSE_REGULATORY"/>
    <property type="match status" value="1"/>
</dbReference>
<protein>
    <submittedName>
        <fullName evidence="5">Response regulator transcription factor</fullName>
    </submittedName>
</protein>
<evidence type="ECO:0000313" key="5">
    <source>
        <dbReference type="EMBL" id="GAA4265408.1"/>
    </source>
</evidence>
<dbReference type="Gene3D" id="1.10.10.10">
    <property type="entry name" value="Winged helix-like DNA-binding domain superfamily/Winged helix DNA-binding domain"/>
    <property type="match status" value="1"/>
</dbReference>
<dbReference type="InterPro" id="IPR058245">
    <property type="entry name" value="NreC/VraR/RcsB-like_REC"/>
</dbReference>
<dbReference type="SMART" id="SM00448">
    <property type="entry name" value="REC"/>
    <property type="match status" value="1"/>
</dbReference>
<feature type="region of interest" description="Disordered" evidence="3">
    <location>
        <begin position="1"/>
        <end position="30"/>
    </location>
</feature>
<dbReference type="EMBL" id="BAABAU010000001">
    <property type="protein sequence ID" value="GAA4265408.1"/>
    <property type="molecule type" value="Genomic_DNA"/>
</dbReference>
<name>A0ABP8DZU9_9MICO</name>
<feature type="modified residue" description="4-aspartylphosphate" evidence="2">
    <location>
        <position position="91"/>
    </location>
</feature>
<proteinExistence type="predicted"/>
<dbReference type="SUPFAM" id="SSF52172">
    <property type="entry name" value="CheY-like"/>
    <property type="match status" value="1"/>
</dbReference>
<dbReference type="InterPro" id="IPR001789">
    <property type="entry name" value="Sig_transdc_resp-reg_receiver"/>
</dbReference>
<dbReference type="PANTHER" id="PTHR43214">
    <property type="entry name" value="TWO-COMPONENT RESPONSE REGULATOR"/>
    <property type="match status" value="1"/>
</dbReference>
<dbReference type="InterPro" id="IPR039420">
    <property type="entry name" value="WalR-like"/>
</dbReference>
<feature type="compositionally biased region" description="Low complexity" evidence="3">
    <location>
        <begin position="11"/>
        <end position="30"/>
    </location>
</feature>
<evidence type="ECO:0000256" key="3">
    <source>
        <dbReference type="SAM" id="MobiDB-lite"/>
    </source>
</evidence>
<evidence type="ECO:0000256" key="1">
    <source>
        <dbReference type="ARBA" id="ARBA00023125"/>
    </source>
</evidence>
<dbReference type="CDD" id="cd17535">
    <property type="entry name" value="REC_NarL-like"/>
    <property type="match status" value="1"/>
</dbReference>
<dbReference type="Gene3D" id="3.40.50.2300">
    <property type="match status" value="1"/>
</dbReference>
<dbReference type="InterPro" id="IPR016032">
    <property type="entry name" value="Sig_transdc_resp-reg_C-effctor"/>
</dbReference>
<accession>A0ABP8DZU9</accession>
<keyword evidence="1" id="KW-0238">DNA-binding</keyword>